<dbReference type="AlphaFoldDB" id="A0A6N4V494"/>
<reference evidence="2 3" key="1">
    <citation type="journal article" date="2019" name="Emerg. Microbes Infect.">
        <title>Comprehensive subspecies identification of 175 nontuberculous mycobacteria species based on 7547 genomic profiles.</title>
        <authorList>
            <person name="Matsumoto Y."/>
            <person name="Kinjo T."/>
            <person name="Motooka D."/>
            <person name="Nabeya D."/>
            <person name="Jung N."/>
            <person name="Uechi K."/>
            <person name="Horii T."/>
            <person name="Iida T."/>
            <person name="Fujita J."/>
            <person name="Nakamura S."/>
        </authorList>
    </citation>
    <scope>NUCLEOTIDE SEQUENCE [LARGE SCALE GENOMIC DNA]</scope>
    <source>
        <strain evidence="2 3">JCM 12272</strain>
        <plasmid evidence="2">pJCM12272</plasmid>
    </source>
</reference>
<sequence>MRSRTLENRLAVATSSLLAFATVGCSIGSGSEVDRWAALPHTMGCMFLPGDQLADPPGAGLVRQVTLSHGGGNRLRLDVEFKIRVPPEPRLIAGRYGPQEAPGSITTIIEIRPKHVQGDKLIEVSSPSPKAGHGWTADISMFDESNPDILDSVSVRGRTLTLVLDLNAQEEILGTGEFQADVDIVQMVAGQPDSTGLPNVFPVRSPQCLWSTPPIEKPASPSTPAAPSANPSPPDLTGAPAAADGSARYVRTKSGKVRCVVDPGEVVCERTSVEGFPQAPASTTGAGRWNLAKVDTNGTLTWAEGNIGGADLDDDLVLEYDQVQQLNGWNIEPTSGGTRFTNTPSGHGVFVSIDNVYTY</sequence>
<keyword evidence="3" id="KW-1185">Reference proteome</keyword>
<accession>A0A6N4V494</accession>
<proteinExistence type="predicted"/>
<dbReference type="PROSITE" id="PS51257">
    <property type="entry name" value="PROKAR_LIPOPROTEIN"/>
    <property type="match status" value="1"/>
</dbReference>
<organism evidence="2 3">
    <name type="scientific">Mycolicibacterium alvei</name>
    <dbReference type="NCBI Taxonomy" id="67081"/>
    <lineage>
        <taxon>Bacteria</taxon>
        <taxon>Bacillati</taxon>
        <taxon>Actinomycetota</taxon>
        <taxon>Actinomycetes</taxon>
        <taxon>Mycobacteriales</taxon>
        <taxon>Mycobacteriaceae</taxon>
        <taxon>Mycolicibacterium</taxon>
    </lineage>
</organism>
<evidence type="ECO:0000313" key="3">
    <source>
        <dbReference type="Proteomes" id="UP000466906"/>
    </source>
</evidence>
<gene>
    <name evidence="2" type="ORF">MALV_56870</name>
</gene>
<protein>
    <submittedName>
        <fullName evidence="2">Uncharacterized protein</fullName>
    </submittedName>
</protein>
<geneLocation type="plasmid" evidence="2 3">
    <name>pJCM12272</name>
</geneLocation>
<feature type="region of interest" description="Disordered" evidence="1">
    <location>
        <begin position="208"/>
        <end position="247"/>
    </location>
</feature>
<name>A0A6N4V494_9MYCO</name>
<dbReference type="Proteomes" id="UP000466906">
    <property type="component" value="Plasmid pJCM12272"/>
</dbReference>
<feature type="compositionally biased region" description="Low complexity" evidence="1">
    <location>
        <begin position="218"/>
        <end position="229"/>
    </location>
</feature>
<evidence type="ECO:0000256" key="1">
    <source>
        <dbReference type="SAM" id="MobiDB-lite"/>
    </source>
</evidence>
<keyword evidence="2" id="KW-0614">Plasmid</keyword>
<evidence type="ECO:0000313" key="2">
    <source>
        <dbReference type="EMBL" id="BBX30562.1"/>
    </source>
</evidence>
<dbReference type="KEGG" id="malv:MALV_56870"/>
<dbReference type="EMBL" id="AP022566">
    <property type="protein sequence ID" value="BBX30562.1"/>
    <property type="molecule type" value="Genomic_DNA"/>
</dbReference>